<keyword evidence="2" id="KW-1185">Reference proteome</keyword>
<protein>
    <submittedName>
        <fullName evidence="1">Uncharacterized protein</fullName>
    </submittedName>
</protein>
<dbReference type="RefSeq" id="WP_327618623.1">
    <property type="nucleotide sequence ID" value="NZ_JAYWTM010000013.1"/>
</dbReference>
<name>A0ABU6JSI8_9GAMM</name>
<dbReference type="EMBL" id="JAYWTM010000013">
    <property type="protein sequence ID" value="MEC5343694.1"/>
    <property type="molecule type" value="Genomic_DNA"/>
</dbReference>
<sequence>MYIDLTDKAENGVSLKNGIYNRKNTAEKSLTICKKSGININWIIKKAMRGKAMRGKIGTKKNPS</sequence>
<organism evidence="1 2">
    <name type="scientific">Brenneria populi</name>
    <dbReference type="NCBI Taxonomy" id="1505588"/>
    <lineage>
        <taxon>Bacteria</taxon>
        <taxon>Pseudomonadati</taxon>
        <taxon>Pseudomonadota</taxon>
        <taxon>Gammaproteobacteria</taxon>
        <taxon>Enterobacterales</taxon>
        <taxon>Pectobacteriaceae</taxon>
        <taxon>Brenneria</taxon>
    </lineage>
</organism>
<reference evidence="1 2" key="1">
    <citation type="journal article" date="2017" name="Int. J. Syst. Evol. Microbiol.">
        <title>Brenneria populi subsp. brevivirga subsp. nov. isolated from symptomatic bark of Populus x euramericana canker, and description of Brenneria populi subsp. populi subsp. nov.</title>
        <authorList>
            <person name="Zheng M.H."/>
            <person name="Piao C.G."/>
            <person name="Xue H."/>
            <person name="Guo M.W."/>
            <person name="Li Y."/>
        </authorList>
    </citation>
    <scope>NUCLEOTIDE SEQUENCE [LARGE SCALE GENOMIC DNA]</scope>
    <source>
        <strain evidence="1 2">D9-5</strain>
    </source>
</reference>
<evidence type="ECO:0000313" key="1">
    <source>
        <dbReference type="EMBL" id="MEC5343694.1"/>
    </source>
</evidence>
<proteinExistence type="predicted"/>
<accession>A0ABU6JSI8</accession>
<comment type="caution">
    <text evidence="1">The sequence shown here is derived from an EMBL/GenBank/DDBJ whole genome shotgun (WGS) entry which is preliminary data.</text>
</comment>
<evidence type="ECO:0000313" key="2">
    <source>
        <dbReference type="Proteomes" id="UP001309705"/>
    </source>
</evidence>
<gene>
    <name evidence="1" type="ORF">VSX58_13930</name>
</gene>
<dbReference type="Proteomes" id="UP001309705">
    <property type="component" value="Unassembled WGS sequence"/>
</dbReference>